<dbReference type="GO" id="GO:0046540">
    <property type="term" value="C:U4/U6 x U5 tri-snRNP complex"/>
    <property type="evidence" value="ECO:0007669"/>
    <property type="project" value="TreeGrafter"/>
</dbReference>
<dbReference type="InterPro" id="IPR019734">
    <property type="entry name" value="TPR_rpt"/>
</dbReference>
<dbReference type="InterPro" id="IPR011990">
    <property type="entry name" value="TPR-like_helical_dom_sf"/>
</dbReference>
<evidence type="ECO:0000256" key="3">
    <source>
        <dbReference type="ARBA" id="ARBA00022737"/>
    </source>
</evidence>
<dbReference type="InterPro" id="IPR045075">
    <property type="entry name" value="Syf1-like"/>
</dbReference>
<evidence type="ECO:0000313" key="8">
    <source>
        <dbReference type="Proteomes" id="UP000268321"/>
    </source>
</evidence>
<dbReference type="SUPFAM" id="SSF48452">
    <property type="entry name" value="TPR-like"/>
    <property type="match status" value="2"/>
</dbReference>
<evidence type="ECO:0000256" key="1">
    <source>
        <dbReference type="ARBA" id="ARBA00004123"/>
    </source>
</evidence>
<dbReference type="SMART" id="SM00028">
    <property type="entry name" value="TPR"/>
    <property type="match status" value="3"/>
</dbReference>
<dbReference type="InterPro" id="IPR003107">
    <property type="entry name" value="HAT"/>
</dbReference>
<feature type="domain" description="PRP1 splicing factor N-terminal" evidence="6">
    <location>
        <begin position="11"/>
        <end position="130"/>
    </location>
</feature>
<comment type="subcellular location">
    <subcellularLocation>
        <location evidence="1">Nucleus</location>
    </subcellularLocation>
</comment>
<evidence type="ECO:0000256" key="4">
    <source>
        <dbReference type="ARBA" id="ARBA00023187"/>
    </source>
</evidence>
<proteinExistence type="predicted"/>
<dbReference type="Pfam" id="PF06424">
    <property type="entry name" value="PRP1_N"/>
    <property type="match status" value="1"/>
</dbReference>
<evidence type="ECO:0000313" key="7">
    <source>
        <dbReference type="EMBL" id="RKP29470.1"/>
    </source>
</evidence>
<keyword evidence="5" id="KW-0539">Nucleus</keyword>
<reference evidence="8" key="1">
    <citation type="journal article" date="2018" name="Nat. Microbiol.">
        <title>Leveraging single-cell genomics to expand the fungal tree of life.</title>
        <authorList>
            <person name="Ahrendt S.R."/>
            <person name="Quandt C.A."/>
            <person name="Ciobanu D."/>
            <person name="Clum A."/>
            <person name="Salamov A."/>
            <person name="Andreopoulos B."/>
            <person name="Cheng J.F."/>
            <person name="Woyke T."/>
            <person name="Pelin A."/>
            <person name="Henrissat B."/>
            <person name="Reynolds N.K."/>
            <person name="Benny G.L."/>
            <person name="Smith M.E."/>
            <person name="James T.Y."/>
            <person name="Grigoriev I.V."/>
        </authorList>
    </citation>
    <scope>NUCLEOTIDE SEQUENCE [LARGE SCALE GENOMIC DNA]</scope>
    <source>
        <strain evidence="8">Baker2002</strain>
    </source>
</reference>
<dbReference type="AlphaFoldDB" id="A0A4P9ZCB2"/>
<dbReference type="Gene3D" id="1.25.40.10">
    <property type="entry name" value="Tetratricopeptide repeat domain"/>
    <property type="match status" value="3"/>
</dbReference>
<protein>
    <submittedName>
        <fullName evidence="7">TPR-like protein</fullName>
    </submittedName>
</protein>
<keyword evidence="4" id="KW-0508">mRNA splicing</keyword>
<dbReference type="OrthoDB" id="440128at2759"/>
<organism evidence="7 8">
    <name type="scientific">Metschnikowia bicuspidata</name>
    <dbReference type="NCBI Taxonomy" id="27322"/>
    <lineage>
        <taxon>Eukaryota</taxon>
        <taxon>Fungi</taxon>
        <taxon>Dikarya</taxon>
        <taxon>Ascomycota</taxon>
        <taxon>Saccharomycotina</taxon>
        <taxon>Pichiomycetes</taxon>
        <taxon>Metschnikowiaceae</taxon>
        <taxon>Metschnikowia</taxon>
    </lineage>
</organism>
<evidence type="ECO:0000256" key="2">
    <source>
        <dbReference type="ARBA" id="ARBA00022664"/>
    </source>
</evidence>
<dbReference type="GO" id="GO:0000244">
    <property type="term" value="P:spliceosomal tri-snRNP complex assembly"/>
    <property type="evidence" value="ECO:0007669"/>
    <property type="project" value="TreeGrafter"/>
</dbReference>
<dbReference type="SMART" id="SM00386">
    <property type="entry name" value="HAT"/>
    <property type="match status" value="11"/>
</dbReference>
<dbReference type="GO" id="GO:0071013">
    <property type="term" value="C:catalytic step 2 spliceosome"/>
    <property type="evidence" value="ECO:0007669"/>
    <property type="project" value="TreeGrafter"/>
</dbReference>
<dbReference type="InterPro" id="IPR010491">
    <property type="entry name" value="PRP1_N"/>
</dbReference>
<accession>A0A4P9ZCB2</accession>
<keyword evidence="8" id="KW-1185">Reference proteome</keyword>
<dbReference type="EMBL" id="ML004486">
    <property type="protein sequence ID" value="RKP29470.1"/>
    <property type="molecule type" value="Genomic_DNA"/>
</dbReference>
<dbReference type="Pfam" id="PF13181">
    <property type="entry name" value="TPR_8"/>
    <property type="match status" value="1"/>
</dbReference>
<dbReference type="PANTHER" id="PTHR11246:SF1">
    <property type="entry name" value="PRE-MRNA-PROCESSING FACTOR 6"/>
    <property type="match status" value="1"/>
</dbReference>
<evidence type="ECO:0000259" key="6">
    <source>
        <dbReference type="Pfam" id="PF06424"/>
    </source>
</evidence>
<sequence>MGELSFLNQEPPPGYVGGLGRGATGFVTSAETGPVAFLSAFGFEADAGGADGSDGGLFSVKDSAENAEADQIYEQIEERVRSRKKKKKKLDAAEKSALVDLVKAKLKQELNAVSILEWMDLPEAGDLTRRNKRQRLLEQQQQRMYATPDVLIARASGKHFDTAVASDGQETESVNENESAFRETNSTVINFAADPEKERQILASFRRVEPKNANLWISSARYEEQAKQFQKARKFIREGCTHVPENEDVWLENIRLHRSEGVAVARAIVTEALEYNGASEKLWWAAVDLENATDMYSRKRLLLKALDAIPHNTELWSMLVDLVVDSDETETPEKVRLLSKATKMCPGEWRFWELLLSLSDYQASKAILNNARKLIPKDERVWFAALRLEENEHPDALVERLQKMLDKGRTQLEQNGAELNVDWLRLAVDAQQNGCPKTATAIVLEDMPLLHARLELDALLERIELLQKESPDIAVTAYELLTVQKPQDLVLWTKYLRFSRTRGPAELFPIYDRALQLNGNEALYLWYANDKHVVGGLVQEAKDILQKGTVKFPQSELLWTARVDLEIASKQYHAAETLFRDALSAIGSVSARIWHKHVHFLRFASLKLVLDVSPDMILAQANEALERHADNIELHIQKAQVLHSAGKTADARSVVQTALKSFPTSAKLWRELAHYDGQLYGAPKARSLLDKATMLVPDLPELWVAKVELECAEKDYVVARQLVSKALKMFPKSAELWVTHLRFIPKASHRKVAFNDALRETDNSPEILSAIGVFLWTDGKHDKAKTWFERAVDADCTNGDFWGWLYECQRRHGTVAEQQKVVSLARESVGNITSGAVWRQITCDPANLDLSVEELLPLVGEKLLQETEAL</sequence>
<keyword evidence="2" id="KW-0507">mRNA processing</keyword>
<dbReference type="Proteomes" id="UP000268321">
    <property type="component" value="Unassembled WGS sequence"/>
</dbReference>
<name>A0A4P9ZCB2_9ASCO</name>
<evidence type="ECO:0000256" key="5">
    <source>
        <dbReference type="ARBA" id="ARBA00023242"/>
    </source>
</evidence>
<dbReference type="PANTHER" id="PTHR11246">
    <property type="entry name" value="PRE-MRNA SPLICING FACTOR"/>
    <property type="match status" value="1"/>
</dbReference>
<gene>
    <name evidence="7" type="ORF">METBISCDRAFT_18601</name>
</gene>
<keyword evidence="3" id="KW-0677">Repeat</keyword>